<dbReference type="GO" id="GO:0050901">
    <property type="term" value="P:leukocyte tethering or rolling"/>
    <property type="evidence" value="ECO:0007669"/>
    <property type="project" value="TreeGrafter"/>
</dbReference>
<dbReference type="InterPro" id="IPR026195">
    <property type="entry name" value="PSGL-1"/>
</dbReference>
<dbReference type="PANTHER" id="PTHR17384">
    <property type="entry name" value="P-SELECTIN GLYCOPROTEIN LIGAND-1"/>
    <property type="match status" value="1"/>
</dbReference>
<dbReference type="AlphaFoldDB" id="A0A5E4BWT5"/>
<accession>A0A5E4BWT5</accession>
<keyword evidence="2" id="KW-1133">Transmembrane helix</keyword>
<evidence type="ECO:0000256" key="2">
    <source>
        <dbReference type="SAM" id="Phobius"/>
    </source>
</evidence>
<keyword evidence="2" id="KW-0812">Transmembrane</keyword>
<feature type="region of interest" description="Disordered" evidence="1">
    <location>
        <begin position="163"/>
        <end position="183"/>
    </location>
</feature>
<gene>
    <name evidence="3" type="ORF">MONAX_5E006509</name>
</gene>
<feature type="region of interest" description="Disordered" evidence="1">
    <location>
        <begin position="133"/>
        <end position="152"/>
    </location>
</feature>
<feature type="transmembrane region" description="Helical" evidence="2">
    <location>
        <begin position="386"/>
        <end position="408"/>
    </location>
</feature>
<feature type="compositionally biased region" description="Low complexity" evidence="1">
    <location>
        <begin position="167"/>
        <end position="183"/>
    </location>
</feature>
<dbReference type="GO" id="GO:0005886">
    <property type="term" value="C:plasma membrane"/>
    <property type="evidence" value="ECO:0007669"/>
    <property type="project" value="TreeGrafter"/>
</dbReference>
<feature type="compositionally biased region" description="Basic and acidic residues" evidence="1">
    <location>
        <begin position="457"/>
        <end position="469"/>
    </location>
</feature>
<evidence type="ECO:0000313" key="3">
    <source>
        <dbReference type="EMBL" id="VTJ74098.1"/>
    </source>
</evidence>
<dbReference type="EMBL" id="CABDUW010000716">
    <property type="protein sequence ID" value="VTJ74098.1"/>
    <property type="molecule type" value="Genomic_DNA"/>
</dbReference>
<reference evidence="3" key="1">
    <citation type="submission" date="2019-04" db="EMBL/GenBank/DDBJ databases">
        <authorList>
            <person name="Alioto T."/>
            <person name="Alioto T."/>
        </authorList>
    </citation>
    <scope>NUCLEOTIDE SEQUENCE [LARGE SCALE GENOMIC DNA]</scope>
</reference>
<name>A0A5E4BWT5_MARMO</name>
<keyword evidence="4" id="KW-1185">Reference proteome</keyword>
<organism evidence="3 4">
    <name type="scientific">Marmota monax</name>
    <name type="common">Woodchuck</name>
    <dbReference type="NCBI Taxonomy" id="9995"/>
    <lineage>
        <taxon>Eukaryota</taxon>
        <taxon>Metazoa</taxon>
        <taxon>Chordata</taxon>
        <taxon>Craniata</taxon>
        <taxon>Vertebrata</taxon>
        <taxon>Euteleostomi</taxon>
        <taxon>Mammalia</taxon>
        <taxon>Eutheria</taxon>
        <taxon>Euarchontoglires</taxon>
        <taxon>Glires</taxon>
        <taxon>Rodentia</taxon>
        <taxon>Sciuromorpha</taxon>
        <taxon>Sciuridae</taxon>
        <taxon>Xerinae</taxon>
        <taxon>Marmotini</taxon>
        <taxon>Marmota</taxon>
    </lineage>
</organism>
<sequence length="475" mass="49077">MSPSYCPPVLININTQADTNTGVWAVTWPRMSNHILTSFFHTLRWGLAGRRPRQRVPQRCLGTEAEKPLWAQEAASPCSAECGTMPLHLLLLLTLLGPGSALQLWEITHRAAPAPLPARVRRQVALEDDYGDQDYVTEGTDPPETLDNDTGAVAAGPKVLTTKGTLEPSASAGPGTPGPATVEAATEHSAGLAAGGTAMEGPSTEVATPWVSVTGPLATELTSAIAASTEGPLPVETTAMEGLSTGPAATEADTTPSVATEAETIAPVATEAETTQTATTEADTAPPVATKAAIPLPGATEAETALPSATEARSVKPVVTAVVSTEKSKVKSLSRETTATTASRVTFEGAIATTSNLHSREVVFPGGSVDPSSTGASDLIPVKQCLLAILVLALVATVFFVCTVVLAVRLSRKTHTYPVRSYSPTEMVCISALLPEGGEGAPATANGGLPKSQGLKAETREDRDGDDLTLHSFLP</sequence>
<dbReference type="PANTHER" id="PTHR17384:SF7">
    <property type="entry name" value="P-SELECTIN GLYCOPROTEIN LIGAND 1"/>
    <property type="match status" value="1"/>
</dbReference>
<feature type="region of interest" description="Disordered" evidence="1">
    <location>
        <begin position="441"/>
        <end position="475"/>
    </location>
</feature>
<keyword evidence="2" id="KW-0472">Membrane</keyword>
<comment type="caution">
    <text evidence="3">The sequence shown here is derived from an EMBL/GenBank/DDBJ whole genome shotgun (WGS) entry which is preliminary data.</text>
</comment>
<protein>
    <recommendedName>
        <fullName evidence="5">P-selectin glycoprotein ligand 1</fullName>
    </recommendedName>
</protein>
<evidence type="ECO:0000313" key="4">
    <source>
        <dbReference type="Proteomes" id="UP000335636"/>
    </source>
</evidence>
<evidence type="ECO:0000256" key="1">
    <source>
        <dbReference type="SAM" id="MobiDB-lite"/>
    </source>
</evidence>
<evidence type="ECO:0008006" key="5">
    <source>
        <dbReference type="Google" id="ProtNLM"/>
    </source>
</evidence>
<proteinExistence type="predicted"/>
<dbReference type="Proteomes" id="UP000335636">
    <property type="component" value="Unassembled WGS sequence"/>
</dbReference>